<evidence type="ECO:0000313" key="1">
    <source>
        <dbReference type="EMBL" id="KAK9053177.1"/>
    </source>
</evidence>
<sequence>MATTPHRRSSYFSGSCLSPACVPVHEQYTRVNRGTHTRFCDRLSRKWKNLINQVIQESKKSIYGSRKPLTFRYDAVSYSQNFDQGNYRCEYYDLNVRK</sequence>
<dbReference type="EMBL" id="JBCNJP010000027">
    <property type="protein sequence ID" value="KAK9053177.1"/>
    <property type="molecule type" value="Genomic_DNA"/>
</dbReference>
<evidence type="ECO:0000313" key="2">
    <source>
        <dbReference type="Proteomes" id="UP001408789"/>
    </source>
</evidence>
<dbReference type="AlphaFoldDB" id="A0AAP0CFK6"/>
<accession>A0AAP0CFK6</accession>
<proteinExistence type="predicted"/>
<name>A0AAP0CFK6_9ASTR</name>
<comment type="caution">
    <text evidence="1">The sequence shown here is derived from an EMBL/GenBank/DDBJ whole genome shotgun (WGS) entry which is preliminary data.</text>
</comment>
<dbReference type="Proteomes" id="UP001408789">
    <property type="component" value="Unassembled WGS sequence"/>
</dbReference>
<reference evidence="1 2" key="1">
    <citation type="submission" date="2024-04" db="EMBL/GenBank/DDBJ databases">
        <title>The reference genome of an endangered Asteraceae, Deinandra increscens subsp. villosa, native to the Central Coast of California.</title>
        <authorList>
            <person name="Guilliams M."/>
            <person name="Hasenstab-Lehman K."/>
            <person name="Meyer R."/>
            <person name="Mcevoy S."/>
        </authorList>
    </citation>
    <scope>NUCLEOTIDE SEQUENCE [LARGE SCALE GENOMIC DNA]</scope>
    <source>
        <tissue evidence="1">Leaf</tissue>
    </source>
</reference>
<keyword evidence="2" id="KW-1185">Reference proteome</keyword>
<organism evidence="1 2">
    <name type="scientific">Deinandra increscens subsp. villosa</name>
    <dbReference type="NCBI Taxonomy" id="3103831"/>
    <lineage>
        <taxon>Eukaryota</taxon>
        <taxon>Viridiplantae</taxon>
        <taxon>Streptophyta</taxon>
        <taxon>Embryophyta</taxon>
        <taxon>Tracheophyta</taxon>
        <taxon>Spermatophyta</taxon>
        <taxon>Magnoliopsida</taxon>
        <taxon>eudicotyledons</taxon>
        <taxon>Gunneridae</taxon>
        <taxon>Pentapetalae</taxon>
        <taxon>asterids</taxon>
        <taxon>campanulids</taxon>
        <taxon>Asterales</taxon>
        <taxon>Asteraceae</taxon>
        <taxon>Asteroideae</taxon>
        <taxon>Heliantheae alliance</taxon>
        <taxon>Madieae</taxon>
        <taxon>Madiinae</taxon>
        <taxon>Deinandra</taxon>
    </lineage>
</organism>
<gene>
    <name evidence="1" type="ORF">SSX86_029809</name>
</gene>
<protein>
    <submittedName>
        <fullName evidence="1">Uncharacterized protein</fullName>
    </submittedName>
</protein>